<proteinExistence type="predicted"/>
<dbReference type="AlphaFoldDB" id="A0AAW1N119"/>
<comment type="caution">
    <text evidence="2">The sequence shown here is derived from an EMBL/GenBank/DDBJ whole genome shotgun (WGS) entry which is preliminary data.</text>
</comment>
<gene>
    <name evidence="2" type="ORF">QE152_g1839</name>
</gene>
<dbReference type="EMBL" id="JASPKY010000011">
    <property type="protein sequence ID" value="KAK9753709.1"/>
    <property type="molecule type" value="Genomic_DNA"/>
</dbReference>
<dbReference type="Proteomes" id="UP001458880">
    <property type="component" value="Unassembled WGS sequence"/>
</dbReference>
<protein>
    <submittedName>
        <fullName evidence="2">Uncharacterized protein</fullName>
    </submittedName>
</protein>
<keyword evidence="3" id="KW-1185">Reference proteome</keyword>
<keyword evidence="1" id="KW-0802">TPR repeat</keyword>
<dbReference type="InterPro" id="IPR011990">
    <property type="entry name" value="TPR-like_helical_dom_sf"/>
</dbReference>
<accession>A0AAW1N119</accession>
<feature type="repeat" description="TPR" evidence="1">
    <location>
        <begin position="72"/>
        <end position="105"/>
    </location>
</feature>
<evidence type="ECO:0000313" key="2">
    <source>
        <dbReference type="EMBL" id="KAK9753709.1"/>
    </source>
</evidence>
<evidence type="ECO:0000313" key="3">
    <source>
        <dbReference type="Proteomes" id="UP001458880"/>
    </source>
</evidence>
<reference evidence="2 3" key="1">
    <citation type="journal article" date="2024" name="BMC Genomics">
        <title>De novo assembly and annotation of Popillia japonica's genome with initial clues to its potential as an invasive pest.</title>
        <authorList>
            <person name="Cucini C."/>
            <person name="Boschi S."/>
            <person name="Funari R."/>
            <person name="Cardaioli E."/>
            <person name="Iannotti N."/>
            <person name="Marturano G."/>
            <person name="Paoli F."/>
            <person name="Bruttini M."/>
            <person name="Carapelli A."/>
            <person name="Frati F."/>
            <person name="Nardi F."/>
        </authorList>
    </citation>
    <scope>NUCLEOTIDE SEQUENCE [LARGE SCALE GENOMIC DNA]</scope>
    <source>
        <strain evidence="2">DMR45628</strain>
    </source>
</reference>
<dbReference type="Gene3D" id="1.25.40.10">
    <property type="entry name" value="Tetratricopeptide repeat domain"/>
    <property type="match status" value="1"/>
</dbReference>
<sequence length="169" mass="20025">MGFKKCPLCSGAVLEDSKTCYDCTKLLDVSKLWALKREAKYYLEKEIVCLEDIEKSYKITKSIYNPYHKEFAECYDKYKTYYFHIGDFDKSLEYFLKFLEIEKKHWGEHSIKLALNILGFLDDLKSHQNKNVTEAYKGKVKQLSNNVKEILPLHYPDEIVNYDEIYTAE</sequence>
<organism evidence="2 3">
    <name type="scientific">Popillia japonica</name>
    <name type="common">Japanese beetle</name>
    <dbReference type="NCBI Taxonomy" id="7064"/>
    <lineage>
        <taxon>Eukaryota</taxon>
        <taxon>Metazoa</taxon>
        <taxon>Ecdysozoa</taxon>
        <taxon>Arthropoda</taxon>
        <taxon>Hexapoda</taxon>
        <taxon>Insecta</taxon>
        <taxon>Pterygota</taxon>
        <taxon>Neoptera</taxon>
        <taxon>Endopterygota</taxon>
        <taxon>Coleoptera</taxon>
        <taxon>Polyphaga</taxon>
        <taxon>Scarabaeiformia</taxon>
        <taxon>Scarabaeidae</taxon>
        <taxon>Rutelinae</taxon>
        <taxon>Popillia</taxon>
    </lineage>
</organism>
<dbReference type="InterPro" id="IPR019734">
    <property type="entry name" value="TPR_rpt"/>
</dbReference>
<evidence type="ECO:0000256" key="1">
    <source>
        <dbReference type="PROSITE-ProRule" id="PRU00339"/>
    </source>
</evidence>
<dbReference type="PROSITE" id="PS50005">
    <property type="entry name" value="TPR"/>
    <property type="match status" value="1"/>
</dbReference>
<name>A0AAW1N119_POPJA</name>